<evidence type="ECO:0000313" key="1">
    <source>
        <dbReference type="EMBL" id="KIJ32480.1"/>
    </source>
</evidence>
<evidence type="ECO:0000313" key="2">
    <source>
        <dbReference type="Proteomes" id="UP000054279"/>
    </source>
</evidence>
<protein>
    <submittedName>
        <fullName evidence="1">Uncharacterized protein</fullName>
    </submittedName>
</protein>
<dbReference type="AlphaFoldDB" id="A0A0C9V4T3"/>
<accession>A0A0C9V4T3</accession>
<dbReference type="Proteomes" id="UP000054279">
    <property type="component" value="Unassembled WGS sequence"/>
</dbReference>
<sequence>MFHYNGNCSYSLETDDITEITQWKDAMEELSKKQQVAASPRVTCSATTATVETKRKKLTGAKRETENMTYRRLHSLM</sequence>
<name>A0A0C9V4T3_SPHS4</name>
<keyword evidence="2" id="KW-1185">Reference proteome</keyword>
<proteinExistence type="predicted"/>
<organism evidence="1 2">
    <name type="scientific">Sphaerobolus stellatus (strain SS14)</name>
    <dbReference type="NCBI Taxonomy" id="990650"/>
    <lineage>
        <taxon>Eukaryota</taxon>
        <taxon>Fungi</taxon>
        <taxon>Dikarya</taxon>
        <taxon>Basidiomycota</taxon>
        <taxon>Agaricomycotina</taxon>
        <taxon>Agaricomycetes</taxon>
        <taxon>Phallomycetidae</taxon>
        <taxon>Geastrales</taxon>
        <taxon>Sphaerobolaceae</taxon>
        <taxon>Sphaerobolus</taxon>
    </lineage>
</organism>
<gene>
    <name evidence="1" type="ORF">M422DRAFT_265647</name>
</gene>
<dbReference type="EMBL" id="KN837226">
    <property type="protein sequence ID" value="KIJ32480.1"/>
    <property type="molecule type" value="Genomic_DNA"/>
</dbReference>
<reference evidence="1 2" key="1">
    <citation type="submission" date="2014-06" db="EMBL/GenBank/DDBJ databases">
        <title>Evolutionary Origins and Diversification of the Mycorrhizal Mutualists.</title>
        <authorList>
            <consortium name="DOE Joint Genome Institute"/>
            <consortium name="Mycorrhizal Genomics Consortium"/>
            <person name="Kohler A."/>
            <person name="Kuo A."/>
            <person name="Nagy L.G."/>
            <person name="Floudas D."/>
            <person name="Copeland A."/>
            <person name="Barry K.W."/>
            <person name="Cichocki N."/>
            <person name="Veneault-Fourrey C."/>
            <person name="LaButti K."/>
            <person name="Lindquist E.A."/>
            <person name="Lipzen A."/>
            <person name="Lundell T."/>
            <person name="Morin E."/>
            <person name="Murat C."/>
            <person name="Riley R."/>
            <person name="Ohm R."/>
            <person name="Sun H."/>
            <person name="Tunlid A."/>
            <person name="Henrissat B."/>
            <person name="Grigoriev I.V."/>
            <person name="Hibbett D.S."/>
            <person name="Martin F."/>
        </authorList>
    </citation>
    <scope>NUCLEOTIDE SEQUENCE [LARGE SCALE GENOMIC DNA]</scope>
    <source>
        <strain evidence="1 2">SS14</strain>
    </source>
</reference>
<dbReference type="HOGENOM" id="CLU_2639686_0_0_1"/>